<protein>
    <recommendedName>
        <fullName evidence="5">Vitamin B12-binding protein</fullName>
    </recommendedName>
</protein>
<dbReference type="PANTHER" id="PTHR42860">
    <property type="entry name" value="VITAMIN B12-BINDING PROTEIN"/>
    <property type="match status" value="1"/>
</dbReference>
<dbReference type="AlphaFoldDB" id="A0A066ULV2"/>
<sequence precursor="true">MKFSFSCAAISALSLCLWQSNAQAETHSEAKRVVSLAPHATELAYSAGLGDNLIAVSERSDYPPEADKLPKVANYQGIKVEKIIALQPDLILAWPAGNPPRELAKLKQFGLEIYYSQTKSLDSIASNIEHLSQYSSNPSVGLSNAKAYREQLEQLRAKYQDAEPVQYFYQLSEKPIITVAQGHWPSEVFDFCGGQNIFEDAATSYPQVSIEQVVLKKPEVIFTSRHAIENGTMWSDWGDEIPAVEKEQIWSLNSDWINRPTTRTLQAIQQVCDYFDKARQNR</sequence>
<feature type="domain" description="Fe/B12 periplasmic-binding" evidence="6">
    <location>
        <begin position="32"/>
        <end position="279"/>
    </location>
</feature>
<proteinExistence type="inferred from homology"/>
<dbReference type="NCBIfam" id="NF038402">
    <property type="entry name" value="TroA_like"/>
    <property type="match status" value="1"/>
</dbReference>
<feature type="signal peptide" evidence="5">
    <location>
        <begin position="1"/>
        <end position="24"/>
    </location>
</feature>
<feature type="chain" id="PRO_5008980784" description="Vitamin B12-binding protein" evidence="5">
    <location>
        <begin position="25"/>
        <end position="282"/>
    </location>
</feature>
<comment type="similarity">
    <text evidence="5">Belongs to the BtuF family.</text>
</comment>
<dbReference type="EMBL" id="JFFR01000028">
    <property type="protein sequence ID" value="KDN26857.1"/>
    <property type="molecule type" value="Genomic_DNA"/>
</dbReference>
<accession>A0A066ULV2</accession>
<comment type="caution">
    <text evidence="7">The sequence shown here is derived from an EMBL/GenBank/DDBJ whole genome shotgun (WGS) entry which is preliminary data.</text>
</comment>
<dbReference type="GO" id="GO:0015889">
    <property type="term" value="P:cobalamin transport"/>
    <property type="evidence" value="ECO:0007669"/>
    <property type="project" value="UniProtKB-UniRule"/>
</dbReference>
<comment type="subcellular location">
    <subcellularLocation>
        <location evidence="5">Periplasm</location>
    </subcellularLocation>
</comment>
<keyword evidence="1 5" id="KW-0813">Transport</keyword>
<keyword evidence="2 5" id="KW-0732">Signal</keyword>
<dbReference type="InterPro" id="IPR002491">
    <property type="entry name" value="ABC_transptr_periplasmic_BD"/>
</dbReference>
<evidence type="ECO:0000256" key="1">
    <source>
        <dbReference type="ARBA" id="ARBA00022448"/>
    </source>
</evidence>
<dbReference type="Gene3D" id="3.40.50.1980">
    <property type="entry name" value="Nitrogenase molybdenum iron protein domain"/>
    <property type="match status" value="2"/>
</dbReference>
<feature type="site" description="Important for BtuC binding" evidence="5">
    <location>
        <position position="81"/>
    </location>
</feature>
<comment type="subunit">
    <text evidence="5">The complex is composed of two ATP-binding proteins (BtuD), two transmembrane proteins (BtuC) and a solute-binding protein (BtuF).</text>
</comment>
<evidence type="ECO:0000313" key="8">
    <source>
        <dbReference type="Proteomes" id="UP000027219"/>
    </source>
</evidence>
<evidence type="ECO:0000259" key="6">
    <source>
        <dbReference type="PROSITE" id="PS50983"/>
    </source>
</evidence>
<reference evidence="7 8" key="1">
    <citation type="submission" date="2014-02" db="EMBL/GenBank/DDBJ databases">
        <title>Vibrio fortis Dalian14 Genome Sequencing.</title>
        <authorList>
            <person name="Wang Y."/>
            <person name="Song L."/>
            <person name="Liu G."/>
            <person name="Ding J."/>
        </authorList>
    </citation>
    <scope>NUCLEOTIDE SEQUENCE [LARGE SCALE GENOMIC DNA]</scope>
    <source>
        <strain evidence="7 8">Dalian14</strain>
    </source>
</reference>
<evidence type="ECO:0000313" key="7">
    <source>
        <dbReference type="EMBL" id="KDN26857.1"/>
    </source>
</evidence>
<dbReference type="InterPro" id="IPR023544">
    <property type="entry name" value="ABC_transptr_vit_B12-bd"/>
</dbReference>
<dbReference type="InterPro" id="IPR054828">
    <property type="entry name" value="Vit_B12_bind_prot"/>
</dbReference>
<keyword evidence="4" id="KW-1015">Disulfide bond</keyword>
<dbReference type="OrthoDB" id="6495095at2"/>
<dbReference type="SUPFAM" id="SSF53807">
    <property type="entry name" value="Helical backbone' metal receptor"/>
    <property type="match status" value="1"/>
</dbReference>
<dbReference type="GO" id="GO:0042597">
    <property type="term" value="C:periplasmic space"/>
    <property type="evidence" value="ECO:0007669"/>
    <property type="project" value="UniProtKB-SubCell"/>
</dbReference>
<dbReference type="InterPro" id="IPR051030">
    <property type="entry name" value="Vitamin_B12-ABC_binding"/>
</dbReference>
<dbReference type="PROSITE" id="PS50983">
    <property type="entry name" value="FE_B12_PBP"/>
    <property type="match status" value="1"/>
</dbReference>
<dbReference type="Proteomes" id="UP000027219">
    <property type="component" value="Unassembled WGS sequence"/>
</dbReference>
<comment type="caution">
    <text evidence="5">Lacks conserved residue(s) required for the propagation of feature annotation.</text>
</comment>
<dbReference type="CDD" id="cd01144">
    <property type="entry name" value="BtuF"/>
    <property type="match status" value="1"/>
</dbReference>
<dbReference type="PANTHER" id="PTHR42860:SF1">
    <property type="entry name" value="VITAMIN B12-BINDING PROTEIN"/>
    <property type="match status" value="1"/>
</dbReference>
<dbReference type="GO" id="GO:0031419">
    <property type="term" value="F:cobalamin binding"/>
    <property type="evidence" value="ECO:0007669"/>
    <property type="project" value="InterPro"/>
</dbReference>
<dbReference type="STRING" id="212667.VFDL14_09320"/>
<evidence type="ECO:0000256" key="5">
    <source>
        <dbReference type="HAMAP-Rule" id="MF_01000"/>
    </source>
</evidence>
<dbReference type="NCBIfam" id="NF002894">
    <property type="entry name" value="PRK03379.1"/>
    <property type="match status" value="1"/>
</dbReference>
<keyword evidence="8" id="KW-1185">Reference proteome</keyword>
<dbReference type="HAMAP" id="MF_01000">
    <property type="entry name" value="BtuF"/>
    <property type="match status" value="1"/>
</dbReference>
<keyword evidence="3 5" id="KW-0574">Periplasm</keyword>
<gene>
    <name evidence="5" type="primary">btuF</name>
    <name evidence="7" type="ORF">VFDL14_09320</name>
</gene>
<evidence type="ECO:0000256" key="3">
    <source>
        <dbReference type="ARBA" id="ARBA00022764"/>
    </source>
</evidence>
<name>A0A066ULV2_9VIBR</name>
<evidence type="ECO:0000256" key="2">
    <source>
        <dbReference type="ARBA" id="ARBA00022729"/>
    </source>
</evidence>
<evidence type="ECO:0000256" key="4">
    <source>
        <dbReference type="ARBA" id="ARBA00023157"/>
    </source>
</evidence>
<organism evidence="7 8">
    <name type="scientific">Vibrio fortis</name>
    <dbReference type="NCBI Taxonomy" id="212667"/>
    <lineage>
        <taxon>Bacteria</taxon>
        <taxon>Pseudomonadati</taxon>
        <taxon>Pseudomonadota</taxon>
        <taxon>Gammaproteobacteria</taxon>
        <taxon>Vibrionales</taxon>
        <taxon>Vibrionaceae</taxon>
        <taxon>Vibrio</taxon>
    </lineage>
</organism>
<dbReference type="Pfam" id="PF01497">
    <property type="entry name" value="Peripla_BP_2"/>
    <property type="match status" value="1"/>
</dbReference>
<feature type="site" description="Important for BtuC binding" evidence="5">
    <location>
        <position position="211"/>
    </location>
</feature>
<comment type="function">
    <text evidence="5">Part of the ABC transporter complex BtuCDF involved in vitamin B12 import. Binds vitamin B12 and delivers it to the periplasmic surface of BtuC.</text>
</comment>